<accession>A0A507ZU75</accession>
<dbReference type="AlphaFoldDB" id="A0A507ZU75"/>
<evidence type="ECO:0008006" key="4">
    <source>
        <dbReference type="Google" id="ProtNLM"/>
    </source>
</evidence>
<keyword evidence="1" id="KW-0472">Membrane</keyword>
<evidence type="ECO:0000313" key="2">
    <source>
        <dbReference type="EMBL" id="TQD39298.1"/>
    </source>
</evidence>
<dbReference type="RefSeq" id="WP_141421244.1">
    <property type="nucleotide sequence ID" value="NZ_VIAR01000004.1"/>
</dbReference>
<comment type="caution">
    <text evidence="2">The sequence shown here is derived from an EMBL/GenBank/DDBJ whole genome shotgun (WGS) entry which is preliminary data.</text>
</comment>
<keyword evidence="1" id="KW-0812">Transmembrane</keyword>
<feature type="transmembrane region" description="Helical" evidence="1">
    <location>
        <begin position="5"/>
        <end position="23"/>
    </location>
</feature>
<feature type="transmembrane region" description="Helical" evidence="1">
    <location>
        <begin position="29"/>
        <end position="46"/>
    </location>
</feature>
<reference evidence="2 3" key="1">
    <citation type="submission" date="2019-06" db="EMBL/GenBank/DDBJ databases">
        <title>Flavibacter putida gen. nov., sp. nov., a novel marine bacterium of the family Flavobacteriaceae isolated from coastal seawater.</title>
        <authorList>
            <person name="Feng X."/>
        </authorList>
    </citation>
    <scope>NUCLEOTIDE SEQUENCE [LARGE SCALE GENOMIC DNA]</scope>
    <source>
        <strain evidence="2 3">PLHSN227</strain>
    </source>
</reference>
<organism evidence="2 3">
    <name type="scientific">Haloflavibacter putidus</name>
    <dbReference type="NCBI Taxonomy" id="2576776"/>
    <lineage>
        <taxon>Bacteria</taxon>
        <taxon>Pseudomonadati</taxon>
        <taxon>Bacteroidota</taxon>
        <taxon>Flavobacteriia</taxon>
        <taxon>Flavobacteriales</taxon>
        <taxon>Flavobacteriaceae</taxon>
        <taxon>Haloflavibacter</taxon>
    </lineage>
</organism>
<evidence type="ECO:0000313" key="3">
    <source>
        <dbReference type="Proteomes" id="UP000317169"/>
    </source>
</evidence>
<proteinExistence type="predicted"/>
<protein>
    <recommendedName>
        <fullName evidence="4">Group-specific protein</fullName>
    </recommendedName>
</protein>
<dbReference type="Proteomes" id="UP000317169">
    <property type="component" value="Unassembled WGS sequence"/>
</dbReference>
<gene>
    <name evidence="2" type="ORF">FKR84_05215</name>
</gene>
<sequence length="64" mass="7088">MNSQLLNTLIIVAGSALLLYAVITASDNVYIKIIGLILLMYGLYNATQKWVKDNKGDVNDEEND</sequence>
<dbReference type="EMBL" id="VIAR01000004">
    <property type="protein sequence ID" value="TQD39298.1"/>
    <property type="molecule type" value="Genomic_DNA"/>
</dbReference>
<evidence type="ECO:0000256" key="1">
    <source>
        <dbReference type="SAM" id="Phobius"/>
    </source>
</evidence>
<keyword evidence="3" id="KW-1185">Reference proteome</keyword>
<keyword evidence="1" id="KW-1133">Transmembrane helix</keyword>
<name>A0A507ZU75_9FLAO</name>